<name>A0A6M0CGV9_9FLAO</name>
<comment type="caution">
    <text evidence="6">The sequence shown here is derived from an EMBL/GenBank/DDBJ whole genome shotgun (WGS) entry which is preliminary data.</text>
</comment>
<dbReference type="Pfam" id="PF01758">
    <property type="entry name" value="SBF"/>
    <property type="match status" value="1"/>
</dbReference>
<feature type="transmembrane region" description="Helical" evidence="5">
    <location>
        <begin position="6"/>
        <end position="26"/>
    </location>
</feature>
<dbReference type="InterPro" id="IPR002657">
    <property type="entry name" value="BilAc:Na_symport/Acr3"/>
</dbReference>
<organism evidence="6 7">
    <name type="scientific">Spongiivirga citrea</name>
    <dbReference type="NCBI Taxonomy" id="1481457"/>
    <lineage>
        <taxon>Bacteria</taxon>
        <taxon>Pseudomonadati</taxon>
        <taxon>Bacteroidota</taxon>
        <taxon>Flavobacteriia</taxon>
        <taxon>Flavobacteriales</taxon>
        <taxon>Flavobacteriaceae</taxon>
        <taxon>Spongiivirga</taxon>
    </lineage>
</organism>
<feature type="transmembrane region" description="Helical" evidence="5">
    <location>
        <begin position="199"/>
        <end position="218"/>
    </location>
</feature>
<dbReference type="GO" id="GO:0016020">
    <property type="term" value="C:membrane"/>
    <property type="evidence" value="ECO:0007669"/>
    <property type="project" value="UniProtKB-SubCell"/>
</dbReference>
<feature type="transmembrane region" description="Helical" evidence="5">
    <location>
        <begin position="230"/>
        <end position="251"/>
    </location>
</feature>
<dbReference type="Gene3D" id="1.20.1530.20">
    <property type="match status" value="1"/>
</dbReference>
<keyword evidence="7" id="KW-1185">Reference proteome</keyword>
<evidence type="ECO:0000256" key="3">
    <source>
        <dbReference type="ARBA" id="ARBA00022989"/>
    </source>
</evidence>
<reference evidence="6 7" key="1">
    <citation type="submission" date="2020-01" db="EMBL/GenBank/DDBJ databases">
        <title>Spongiivirga citrea KCTC 32990T.</title>
        <authorList>
            <person name="Wang G."/>
        </authorList>
    </citation>
    <scope>NUCLEOTIDE SEQUENCE [LARGE SCALE GENOMIC DNA]</scope>
    <source>
        <strain evidence="6 7">KCTC 32990</strain>
    </source>
</reference>
<feature type="transmembrane region" description="Helical" evidence="5">
    <location>
        <begin position="38"/>
        <end position="61"/>
    </location>
</feature>
<feature type="transmembrane region" description="Helical" evidence="5">
    <location>
        <begin position="137"/>
        <end position="157"/>
    </location>
</feature>
<accession>A0A6M0CGV9</accession>
<dbReference type="AlphaFoldDB" id="A0A6M0CGV9"/>
<comment type="subcellular location">
    <subcellularLocation>
        <location evidence="1">Membrane</location>
        <topology evidence="1">Multi-pass membrane protein</topology>
    </subcellularLocation>
</comment>
<keyword evidence="3 5" id="KW-1133">Transmembrane helix</keyword>
<evidence type="ECO:0000256" key="5">
    <source>
        <dbReference type="SAM" id="Phobius"/>
    </source>
</evidence>
<feature type="transmembrane region" description="Helical" evidence="5">
    <location>
        <begin position="67"/>
        <end position="90"/>
    </location>
</feature>
<feature type="transmembrane region" description="Helical" evidence="5">
    <location>
        <begin position="169"/>
        <end position="187"/>
    </location>
</feature>
<dbReference type="InterPro" id="IPR004710">
    <property type="entry name" value="Bilac:Na_transpt"/>
</dbReference>
<evidence type="ECO:0000256" key="2">
    <source>
        <dbReference type="ARBA" id="ARBA00022692"/>
    </source>
</evidence>
<evidence type="ECO:0000256" key="1">
    <source>
        <dbReference type="ARBA" id="ARBA00004141"/>
    </source>
</evidence>
<feature type="transmembrane region" description="Helical" evidence="5">
    <location>
        <begin position="102"/>
        <end position="125"/>
    </location>
</feature>
<dbReference type="PANTHER" id="PTHR10361">
    <property type="entry name" value="SODIUM-BILE ACID COTRANSPORTER"/>
    <property type="match status" value="1"/>
</dbReference>
<gene>
    <name evidence="6" type="ORF">GWK10_07525</name>
</gene>
<keyword evidence="2 5" id="KW-0812">Transmembrane</keyword>
<protein>
    <submittedName>
        <fullName evidence="6">Bile acid:sodium symporter family protein</fullName>
    </submittedName>
</protein>
<proteinExistence type="predicted"/>
<sequence length="286" mass="30824">MDELSSLIVGISLMIIMFGMGLSLTISDFKRVVEEPKAILIGLLNQLVLLPIIGFTLVTLIEVPGEIAIGIMILAACPGGATSNIIAFLAKGDTALSVSLTAVASIVTIFTIPLIIGFSIAHFQSLEAQMELDSMKMIIQLLSIVVIPVMIGMLLRAKATRFAIKMEKTVHIISTVLFILITVGLIFKERANIIPYFKQAGIPTTLLNVISLSLGYLIARSFRLRKAQSISIAVESGVQNSGLAITIAIVTLQNTTYGIAAAIYTLIMYASAFFIIMYGRAQKRMA</sequence>
<dbReference type="PANTHER" id="PTHR10361:SF24">
    <property type="entry name" value="P3 PROTEIN"/>
    <property type="match status" value="1"/>
</dbReference>
<evidence type="ECO:0000256" key="4">
    <source>
        <dbReference type="ARBA" id="ARBA00023136"/>
    </source>
</evidence>
<feature type="transmembrane region" description="Helical" evidence="5">
    <location>
        <begin position="257"/>
        <end position="278"/>
    </location>
</feature>
<dbReference type="RefSeq" id="WP_164031102.1">
    <property type="nucleotide sequence ID" value="NZ_JAABOQ010000003.1"/>
</dbReference>
<dbReference type="EMBL" id="JAABOQ010000003">
    <property type="protein sequence ID" value="NER17055.1"/>
    <property type="molecule type" value="Genomic_DNA"/>
</dbReference>
<dbReference type="Proteomes" id="UP000474296">
    <property type="component" value="Unassembled WGS sequence"/>
</dbReference>
<evidence type="ECO:0000313" key="7">
    <source>
        <dbReference type="Proteomes" id="UP000474296"/>
    </source>
</evidence>
<keyword evidence="4 5" id="KW-0472">Membrane</keyword>
<dbReference type="InterPro" id="IPR038770">
    <property type="entry name" value="Na+/solute_symporter_sf"/>
</dbReference>
<evidence type="ECO:0000313" key="6">
    <source>
        <dbReference type="EMBL" id="NER17055.1"/>
    </source>
</evidence>